<dbReference type="InterPro" id="IPR000436">
    <property type="entry name" value="Sushi_SCR_CCP_dom"/>
</dbReference>
<dbReference type="Pfam" id="PF00084">
    <property type="entry name" value="Sushi"/>
    <property type="match status" value="1"/>
</dbReference>
<dbReference type="HOGENOM" id="CLU_243418_0_0_1"/>
<dbReference type="GO" id="GO:0005509">
    <property type="term" value="F:calcium ion binding"/>
    <property type="evidence" value="ECO:0007669"/>
    <property type="project" value="InterPro"/>
</dbReference>
<dbReference type="PROSITE" id="PS50825">
    <property type="entry name" value="HYR"/>
    <property type="match status" value="2"/>
</dbReference>
<dbReference type="Gene3D" id="2.10.25.10">
    <property type="entry name" value="Laminin"/>
    <property type="match status" value="11"/>
</dbReference>
<accession>B4MY15</accession>
<dbReference type="InterPro" id="IPR050751">
    <property type="entry name" value="ECM_structural_protein"/>
</dbReference>
<dbReference type="FunFam" id="2.10.25.10:FF:000240">
    <property type="entry name" value="Vitamin K-dependent protein S"/>
    <property type="match status" value="2"/>
</dbReference>
<dbReference type="SUPFAM" id="SSF57184">
    <property type="entry name" value="Growth factor receptor domain"/>
    <property type="match status" value="2"/>
</dbReference>
<name>B4MY15_DROWI</name>
<dbReference type="InterPro" id="IPR003410">
    <property type="entry name" value="HYR_dom"/>
</dbReference>
<feature type="domain" description="EGF-like" evidence="9">
    <location>
        <begin position="596"/>
        <end position="635"/>
    </location>
</feature>
<dbReference type="SUPFAM" id="SSF57535">
    <property type="entry name" value="Complement control module/SCR domain"/>
    <property type="match status" value="2"/>
</dbReference>
<feature type="region of interest" description="Disordered" evidence="8">
    <location>
        <begin position="923"/>
        <end position="951"/>
    </location>
</feature>
<feature type="compositionally biased region" description="Acidic residues" evidence="8">
    <location>
        <begin position="146"/>
        <end position="168"/>
    </location>
</feature>
<evidence type="ECO:0000259" key="11">
    <source>
        <dbReference type="PROSITE" id="PS50923"/>
    </source>
</evidence>
<dbReference type="FunFam" id="2.10.25.10:FF:000897">
    <property type="entry name" value="Faulty attraction, isoform F"/>
    <property type="match status" value="1"/>
</dbReference>
<keyword evidence="2" id="KW-0732">Signal</keyword>
<dbReference type="SMART" id="SM00032">
    <property type="entry name" value="CCP"/>
    <property type="match status" value="3"/>
</dbReference>
<feature type="region of interest" description="Disordered" evidence="8">
    <location>
        <begin position="118"/>
        <end position="190"/>
    </location>
</feature>
<dbReference type="Pfam" id="PF14670">
    <property type="entry name" value="FXa_inhibition"/>
    <property type="match status" value="2"/>
</dbReference>
<feature type="compositionally biased region" description="Polar residues" evidence="8">
    <location>
        <begin position="222"/>
        <end position="235"/>
    </location>
</feature>
<organism evidence="12 13">
    <name type="scientific">Drosophila willistoni</name>
    <name type="common">Fruit fly</name>
    <dbReference type="NCBI Taxonomy" id="7260"/>
    <lineage>
        <taxon>Eukaryota</taxon>
        <taxon>Metazoa</taxon>
        <taxon>Ecdysozoa</taxon>
        <taxon>Arthropoda</taxon>
        <taxon>Hexapoda</taxon>
        <taxon>Insecta</taxon>
        <taxon>Pterygota</taxon>
        <taxon>Neoptera</taxon>
        <taxon>Endopterygota</taxon>
        <taxon>Diptera</taxon>
        <taxon>Brachycera</taxon>
        <taxon>Muscomorpha</taxon>
        <taxon>Ephydroidea</taxon>
        <taxon>Drosophilidae</taxon>
        <taxon>Drosophila</taxon>
        <taxon>Sophophora</taxon>
    </lineage>
</organism>
<gene>
    <name evidence="12" type="primary">Dwil\GK21208</name>
    <name evidence="12" type="ORF">Dwil_GK21208</name>
</gene>
<feature type="compositionally biased region" description="Pro residues" evidence="8">
    <location>
        <begin position="175"/>
        <end position="185"/>
    </location>
</feature>
<dbReference type="PANTHER" id="PTHR24034">
    <property type="entry name" value="EGF-LIKE DOMAIN-CONTAINING PROTEIN"/>
    <property type="match status" value="1"/>
</dbReference>
<dbReference type="FunFam" id="2.10.25.10:FF:000037">
    <property type="entry name" value="Signal peptide, CUB domain and EGF-like domain-containing 2"/>
    <property type="match status" value="1"/>
</dbReference>
<dbReference type="SMART" id="SM00181">
    <property type="entry name" value="EGF"/>
    <property type="match status" value="10"/>
</dbReference>
<dbReference type="FunCoup" id="B4MY15">
    <property type="interactions" value="37"/>
</dbReference>
<dbReference type="EMBL" id="CH963876">
    <property type="protein sequence ID" value="EDW77004.2"/>
    <property type="molecule type" value="Genomic_DNA"/>
</dbReference>
<evidence type="ECO:0000313" key="13">
    <source>
        <dbReference type="Proteomes" id="UP000007798"/>
    </source>
</evidence>
<evidence type="ECO:0000256" key="5">
    <source>
        <dbReference type="ARBA" id="ARBA00023180"/>
    </source>
</evidence>
<dbReference type="PROSITE" id="PS01186">
    <property type="entry name" value="EGF_2"/>
    <property type="match status" value="6"/>
</dbReference>
<evidence type="ECO:0000256" key="7">
    <source>
        <dbReference type="PROSITE-ProRule" id="PRU00302"/>
    </source>
</evidence>
<evidence type="ECO:0000313" key="12">
    <source>
        <dbReference type="EMBL" id="EDW77004.2"/>
    </source>
</evidence>
<dbReference type="InterPro" id="IPR009030">
    <property type="entry name" value="Growth_fac_rcpt_cys_sf"/>
</dbReference>
<feature type="compositionally biased region" description="Acidic residues" evidence="8">
    <location>
        <begin position="119"/>
        <end position="133"/>
    </location>
</feature>
<dbReference type="Pfam" id="PF12662">
    <property type="entry name" value="cEGF"/>
    <property type="match status" value="2"/>
</dbReference>
<dbReference type="PROSITE" id="PS01187">
    <property type="entry name" value="EGF_CA"/>
    <property type="match status" value="4"/>
</dbReference>
<keyword evidence="7" id="KW-0768">Sushi</keyword>
<comment type="caution">
    <text evidence="6">Lacks conserved residue(s) required for the propagation of feature annotation.</text>
</comment>
<proteinExistence type="predicted"/>
<sequence length="1487" mass="162467">MWAAQYVLCALTCITFMRETNLSERRKKILALAEEPKVNLPLASKLDLSCSQAKVQAPEIRHGAVVSYERRRKGEKVFLVAYYGCNENYEFESTDATAMYCRQKEWVGEIPTCIPLAEYSEDEDTDDQYEEYETVDKDQGNVENNPEQDGDSDNDDVYEEDDEEEELGNEIASQKPPPPAPPSPPTEGVIQESQKEVFEHFQPEPEIVVKVAEPEPQPEVQVLSQPEPQGETQRVNPPEASDTEAQDNTQTQPDSELKAEDAATDITIVIEPTSDPYTPRLLDSDCGKDQGGCAHKCERLLFPGENEPRLKCSCFEGYALNTQDYATCHDVDECQESNGGCSQICNNLPGSYQCACQEGYQIDVATGKTCVDIDECILPEVIAQCSSGCENTPGSYRCILPLIGKEEAKEEEPAVPVAVATEVISEATTTPAASAATCNAGFILSPNGDECLDINECEIIAEVDEVDAARSLCQQKCENTIGSYRCLCHDGYHLDEDKESCIRDSCEDLDNPQLNRTRCAHQCVNSANGQGYECICPKGYNLAEDQYSCEVAESPCTTEQGYERCRPGSCIPSEDNSSFICECPPGYVNEGTGCKDIDECLEGTHLCSHSCLNTDGAYQCLCPGGMTLVEEFTCVGEDPCAGNNNGCEQICLTARGGSCSCREGFRLSEDGKSCNDVDECAEGNGGCQQVCQNLPGSHQCACDQGFELSKDKLSCVDIDECSGLLSGGCTHECINKEGSFECGCPLGYVLQSDGRSCRPALVGCPPGSRQRETPEGGCEPITCELGFILGAVGKCVDIDECQLNRGGCSHDCQNTQGSFKCLCPEGYQLDETQRRCQDIDECQENNGGCLTGICVNELGGFRCEDSTTTTTTTTTRSPPVVLRLPKLPELPTRPKLHVVAKPHVQSKLPQYPARRPNLLDVNRQPAEPRLPELPRLPKLPEVTRNPVSSFPRPPLEVRDQCVRFQAPANGRAHCNKYRHKKKYFYTTRCKVICNSGYRLQGSEIRTCGASGQWDGQDNKCIAIKQHSTPSIGKSFGPCPPLQPAQNGLISPPSCTQGHSNFGDFCHLKCRKGFHAAGPSFITCMPLGWTFNNQLQCQPSLGNNLLPLLPAGRVQLPGPRRVKPFIRCPQNVVILLKPGQTKAHVILQAPQTNLDQRHITAQPPWAAQLQSHLPAGIHKVIFRAQNPSTKQAVGCQTVITIKNPIVAASPPPVSEKFSFNLNPAARTTPIFQTSISGQHQRPASLFRSSSVPKIREPAPFPLFNFDTISSPKTIPAFNQRSSAKLIDASSSSLSASSPSPLPLVGDVVAPSDVTVSGSDNSRLDLELGSAKANYCPPSIEVYLKENQNLRSVVWDEPRFEGKLLKIFKSHFPGALFRLGEHTIKYEATTTDGVTLSCTFRIHIKAAKPTPAPKAPSPSSSSTSNQLFSGYDSYVVCPDKEPIRVTSQQSVDLPVGCTLKNIRPQTSPQQTQHPKRGLLTSLWRSYARF</sequence>
<evidence type="ECO:0000256" key="4">
    <source>
        <dbReference type="ARBA" id="ARBA00023157"/>
    </source>
</evidence>
<evidence type="ECO:0000256" key="6">
    <source>
        <dbReference type="PROSITE-ProRule" id="PRU00076"/>
    </source>
</evidence>
<dbReference type="PANTHER" id="PTHR24034:SF209">
    <property type="entry name" value="EGF-LIKE DOMAIN-CONTAINING PROTEIN"/>
    <property type="match status" value="1"/>
</dbReference>
<dbReference type="PROSITE" id="PS50923">
    <property type="entry name" value="SUSHI"/>
    <property type="match status" value="1"/>
</dbReference>
<dbReference type="SMART" id="SM00179">
    <property type="entry name" value="EGF_CA"/>
    <property type="match status" value="10"/>
</dbReference>
<keyword evidence="13" id="KW-1185">Reference proteome</keyword>
<dbReference type="InterPro" id="IPR001881">
    <property type="entry name" value="EGF-like_Ca-bd_dom"/>
</dbReference>
<dbReference type="InterPro" id="IPR000742">
    <property type="entry name" value="EGF"/>
</dbReference>
<dbReference type="Gene3D" id="2.10.70.10">
    <property type="entry name" value="Complement Module, domain 1"/>
    <property type="match status" value="2"/>
</dbReference>
<keyword evidence="1 6" id="KW-0245">EGF-like domain</keyword>
<dbReference type="SUPFAM" id="SSF57196">
    <property type="entry name" value="EGF/Laminin"/>
    <property type="match status" value="3"/>
</dbReference>
<dbReference type="Pfam" id="PF07645">
    <property type="entry name" value="EGF_CA"/>
    <property type="match status" value="4"/>
</dbReference>
<dbReference type="PROSITE" id="PS00010">
    <property type="entry name" value="ASX_HYDROXYL"/>
    <property type="match status" value="3"/>
</dbReference>
<feature type="domain" description="HYR" evidence="10">
    <location>
        <begin position="1324"/>
        <end position="1404"/>
    </location>
</feature>
<feature type="domain" description="HYR" evidence="10">
    <location>
        <begin position="1113"/>
        <end position="1202"/>
    </location>
</feature>
<evidence type="ECO:0000256" key="1">
    <source>
        <dbReference type="ARBA" id="ARBA00022536"/>
    </source>
</evidence>
<reference evidence="12 13" key="1">
    <citation type="journal article" date="2007" name="Nature">
        <title>Evolution of genes and genomes on the Drosophila phylogeny.</title>
        <authorList>
            <consortium name="Drosophila 12 Genomes Consortium"/>
            <person name="Clark A.G."/>
            <person name="Eisen M.B."/>
            <person name="Smith D.R."/>
            <person name="Bergman C.M."/>
            <person name="Oliver B."/>
            <person name="Markow T.A."/>
            <person name="Kaufman T.C."/>
            <person name="Kellis M."/>
            <person name="Gelbart W."/>
            <person name="Iyer V.N."/>
            <person name="Pollard D.A."/>
            <person name="Sackton T.B."/>
            <person name="Larracuente A.M."/>
            <person name="Singh N.D."/>
            <person name="Abad J.P."/>
            <person name="Abt D.N."/>
            <person name="Adryan B."/>
            <person name="Aguade M."/>
            <person name="Akashi H."/>
            <person name="Anderson W.W."/>
            <person name="Aquadro C.F."/>
            <person name="Ardell D.H."/>
            <person name="Arguello R."/>
            <person name="Artieri C.G."/>
            <person name="Barbash D.A."/>
            <person name="Barker D."/>
            <person name="Barsanti P."/>
            <person name="Batterham P."/>
            <person name="Batzoglou S."/>
            <person name="Begun D."/>
            <person name="Bhutkar A."/>
            <person name="Blanco E."/>
            <person name="Bosak S.A."/>
            <person name="Bradley R.K."/>
            <person name="Brand A.D."/>
            <person name="Brent M.R."/>
            <person name="Brooks A.N."/>
            <person name="Brown R.H."/>
            <person name="Butlin R.K."/>
            <person name="Caggese C."/>
            <person name="Calvi B.R."/>
            <person name="Bernardo de Carvalho A."/>
            <person name="Caspi A."/>
            <person name="Castrezana S."/>
            <person name="Celniker S.E."/>
            <person name="Chang J.L."/>
            <person name="Chapple C."/>
            <person name="Chatterji S."/>
            <person name="Chinwalla A."/>
            <person name="Civetta A."/>
            <person name="Clifton S.W."/>
            <person name="Comeron J.M."/>
            <person name="Costello J.C."/>
            <person name="Coyne J.A."/>
            <person name="Daub J."/>
            <person name="David R.G."/>
            <person name="Delcher A.L."/>
            <person name="Delehaunty K."/>
            <person name="Do C.B."/>
            <person name="Ebling H."/>
            <person name="Edwards K."/>
            <person name="Eickbush T."/>
            <person name="Evans J.D."/>
            <person name="Filipski A."/>
            <person name="Findeiss S."/>
            <person name="Freyhult E."/>
            <person name="Fulton L."/>
            <person name="Fulton R."/>
            <person name="Garcia A.C."/>
            <person name="Gardiner A."/>
            <person name="Garfield D.A."/>
            <person name="Garvin B.E."/>
            <person name="Gibson G."/>
            <person name="Gilbert D."/>
            <person name="Gnerre S."/>
            <person name="Godfrey J."/>
            <person name="Good R."/>
            <person name="Gotea V."/>
            <person name="Gravely B."/>
            <person name="Greenberg A.J."/>
            <person name="Griffiths-Jones S."/>
            <person name="Gross S."/>
            <person name="Guigo R."/>
            <person name="Gustafson E.A."/>
            <person name="Haerty W."/>
            <person name="Hahn M.W."/>
            <person name="Halligan D.L."/>
            <person name="Halpern A.L."/>
            <person name="Halter G.M."/>
            <person name="Han M.V."/>
            <person name="Heger A."/>
            <person name="Hillier L."/>
            <person name="Hinrichs A.S."/>
            <person name="Holmes I."/>
            <person name="Hoskins R.A."/>
            <person name="Hubisz M.J."/>
            <person name="Hultmark D."/>
            <person name="Huntley M.A."/>
            <person name="Jaffe D.B."/>
            <person name="Jagadeeshan S."/>
            <person name="Jeck W.R."/>
            <person name="Johnson J."/>
            <person name="Jones C.D."/>
            <person name="Jordan W.C."/>
            <person name="Karpen G.H."/>
            <person name="Kataoka E."/>
            <person name="Keightley P.D."/>
            <person name="Kheradpour P."/>
            <person name="Kirkness E.F."/>
            <person name="Koerich L.B."/>
            <person name="Kristiansen K."/>
            <person name="Kudrna D."/>
            <person name="Kulathinal R.J."/>
            <person name="Kumar S."/>
            <person name="Kwok R."/>
            <person name="Lander E."/>
            <person name="Langley C.H."/>
            <person name="Lapoint R."/>
            <person name="Lazzaro B.P."/>
            <person name="Lee S.J."/>
            <person name="Levesque L."/>
            <person name="Li R."/>
            <person name="Lin C.F."/>
            <person name="Lin M.F."/>
            <person name="Lindblad-Toh K."/>
            <person name="Llopart A."/>
            <person name="Long M."/>
            <person name="Low L."/>
            <person name="Lozovsky E."/>
            <person name="Lu J."/>
            <person name="Luo M."/>
            <person name="Machado C.A."/>
            <person name="Makalowski W."/>
            <person name="Marzo M."/>
            <person name="Matsuda M."/>
            <person name="Matzkin L."/>
            <person name="McAllister B."/>
            <person name="McBride C.S."/>
            <person name="McKernan B."/>
            <person name="McKernan K."/>
            <person name="Mendez-Lago M."/>
            <person name="Minx P."/>
            <person name="Mollenhauer M.U."/>
            <person name="Montooth K."/>
            <person name="Mount S.M."/>
            <person name="Mu X."/>
            <person name="Myers E."/>
            <person name="Negre B."/>
            <person name="Newfeld S."/>
            <person name="Nielsen R."/>
            <person name="Noor M.A."/>
            <person name="O'Grady P."/>
            <person name="Pachter L."/>
            <person name="Papaceit M."/>
            <person name="Parisi M.J."/>
            <person name="Parisi M."/>
            <person name="Parts L."/>
            <person name="Pedersen J.S."/>
            <person name="Pesole G."/>
            <person name="Phillippy A.M."/>
            <person name="Ponting C.P."/>
            <person name="Pop M."/>
            <person name="Porcelli D."/>
            <person name="Powell J.R."/>
            <person name="Prohaska S."/>
            <person name="Pruitt K."/>
            <person name="Puig M."/>
            <person name="Quesneville H."/>
            <person name="Ram K.R."/>
            <person name="Rand D."/>
            <person name="Rasmussen M.D."/>
            <person name="Reed L.K."/>
            <person name="Reenan R."/>
            <person name="Reily A."/>
            <person name="Remington K.A."/>
            <person name="Rieger T.T."/>
            <person name="Ritchie M.G."/>
            <person name="Robin C."/>
            <person name="Rogers Y.H."/>
            <person name="Rohde C."/>
            <person name="Rozas J."/>
            <person name="Rubenfield M.J."/>
            <person name="Ruiz A."/>
            <person name="Russo S."/>
            <person name="Salzberg S.L."/>
            <person name="Sanchez-Gracia A."/>
            <person name="Saranga D.J."/>
            <person name="Sato H."/>
            <person name="Schaeffer S.W."/>
            <person name="Schatz M.C."/>
            <person name="Schlenke T."/>
            <person name="Schwartz R."/>
            <person name="Segarra C."/>
            <person name="Singh R.S."/>
            <person name="Sirot L."/>
            <person name="Sirota M."/>
            <person name="Sisneros N.B."/>
            <person name="Smith C.D."/>
            <person name="Smith T.F."/>
            <person name="Spieth J."/>
            <person name="Stage D.E."/>
            <person name="Stark A."/>
            <person name="Stephan W."/>
            <person name="Strausberg R.L."/>
            <person name="Strempel S."/>
            <person name="Sturgill D."/>
            <person name="Sutton G."/>
            <person name="Sutton G.G."/>
            <person name="Tao W."/>
            <person name="Teichmann S."/>
            <person name="Tobari Y.N."/>
            <person name="Tomimura Y."/>
            <person name="Tsolas J.M."/>
            <person name="Valente V.L."/>
            <person name="Venter E."/>
            <person name="Venter J.C."/>
            <person name="Vicario S."/>
            <person name="Vieira F.G."/>
            <person name="Vilella A.J."/>
            <person name="Villasante A."/>
            <person name="Walenz B."/>
            <person name="Wang J."/>
            <person name="Wasserman M."/>
            <person name="Watts T."/>
            <person name="Wilson D."/>
            <person name="Wilson R.K."/>
            <person name="Wing R.A."/>
            <person name="Wolfner M.F."/>
            <person name="Wong A."/>
            <person name="Wong G.K."/>
            <person name="Wu C.I."/>
            <person name="Wu G."/>
            <person name="Yamamoto D."/>
            <person name="Yang H.P."/>
            <person name="Yang S.P."/>
            <person name="Yorke J.A."/>
            <person name="Yoshida K."/>
            <person name="Zdobnov E."/>
            <person name="Zhang P."/>
            <person name="Zhang Y."/>
            <person name="Zimin A.V."/>
            <person name="Baldwin J."/>
            <person name="Abdouelleil A."/>
            <person name="Abdulkadir J."/>
            <person name="Abebe A."/>
            <person name="Abera B."/>
            <person name="Abreu J."/>
            <person name="Acer S.C."/>
            <person name="Aftuck L."/>
            <person name="Alexander A."/>
            <person name="An P."/>
            <person name="Anderson E."/>
            <person name="Anderson S."/>
            <person name="Arachi H."/>
            <person name="Azer M."/>
            <person name="Bachantsang P."/>
            <person name="Barry A."/>
            <person name="Bayul T."/>
            <person name="Berlin A."/>
            <person name="Bessette D."/>
            <person name="Bloom T."/>
            <person name="Blye J."/>
            <person name="Boguslavskiy L."/>
            <person name="Bonnet C."/>
            <person name="Boukhgalter B."/>
            <person name="Bourzgui I."/>
            <person name="Brown A."/>
            <person name="Cahill P."/>
            <person name="Channer S."/>
            <person name="Cheshatsang Y."/>
            <person name="Chuda L."/>
            <person name="Citroen M."/>
            <person name="Collymore A."/>
            <person name="Cooke P."/>
            <person name="Costello M."/>
            <person name="D'Aco K."/>
            <person name="Daza R."/>
            <person name="De Haan G."/>
            <person name="DeGray S."/>
            <person name="DeMaso C."/>
            <person name="Dhargay N."/>
            <person name="Dooley K."/>
            <person name="Dooley E."/>
            <person name="Doricent M."/>
            <person name="Dorje P."/>
            <person name="Dorjee K."/>
            <person name="Dupes A."/>
            <person name="Elong R."/>
            <person name="Falk J."/>
            <person name="Farina A."/>
            <person name="Faro S."/>
            <person name="Ferguson D."/>
            <person name="Fisher S."/>
            <person name="Foley C.D."/>
            <person name="Franke A."/>
            <person name="Friedrich D."/>
            <person name="Gadbois L."/>
            <person name="Gearin G."/>
            <person name="Gearin C.R."/>
            <person name="Giannoukos G."/>
            <person name="Goode T."/>
            <person name="Graham J."/>
            <person name="Grandbois E."/>
            <person name="Grewal S."/>
            <person name="Gyaltsen K."/>
            <person name="Hafez N."/>
            <person name="Hagos B."/>
            <person name="Hall J."/>
            <person name="Henson C."/>
            <person name="Hollinger A."/>
            <person name="Honan T."/>
            <person name="Huard M.D."/>
            <person name="Hughes L."/>
            <person name="Hurhula B."/>
            <person name="Husby M.E."/>
            <person name="Kamat A."/>
            <person name="Kanga B."/>
            <person name="Kashin S."/>
            <person name="Khazanovich D."/>
            <person name="Kisner P."/>
            <person name="Lance K."/>
            <person name="Lara M."/>
            <person name="Lee W."/>
            <person name="Lennon N."/>
            <person name="Letendre F."/>
            <person name="LeVine R."/>
            <person name="Lipovsky A."/>
            <person name="Liu X."/>
            <person name="Liu J."/>
            <person name="Liu S."/>
            <person name="Lokyitsang T."/>
            <person name="Lokyitsang Y."/>
            <person name="Lubonja R."/>
            <person name="Lui A."/>
            <person name="MacDonald P."/>
            <person name="Magnisalis V."/>
            <person name="Maru K."/>
            <person name="Matthews C."/>
            <person name="McCusker W."/>
            <person name="McDonough S."/>
            <person name="Mehta T."/>
            <person name="Meldrim J."/>
            <person name="Meneus L."/>
            <person name="Mihai O."/>
            <person name="Mihalev A."/>
            <person name="Mihova T."/>
            <person name="Mittelman R."/>
            <person name="Mlenga V."/>
            <person name="Montmayeur A."/>
            <person name="Mulrain L."/>
            <person name="Navidi A."/>
            <person name="Naylor J."/>
            <person name="Negash T."/>
            <person name="Nguyen T."/>
            <person name="Nguyen N."/>
            <person name="Nicol R."/>
            <person name="Norbu C."/>
            <person name="Norbu N."/>
            <person name="Novod N."/>
            <person name="O'Neill B."/>
            <person name="Osman S."/>
            <person name="Markiewicz E."/>
            <person name="Oyono O.L."/>
            <person name="Patti C."/>
            <person name="Phunkhang P."/>
            <person name="Pierre F."/>
            <person name="Priest M."/>
            <person name="Raghuraman S."/>
            <person name="Rege F."/>
            <person name="Reyes R."/>
            <person name="Rise C."/>
            <person name="Rogov P."/>
            <person name="Ross K."/>
            <person name="Ryan E."/>
            <person name="Settipalli S."/>
            <person name="Shea T."/>
            <person name="Sherpa N."/>
            <person name="Shi L."/>
            <person name="Shih D."/>
            <person name="Sparrow T."/>
            <person name="Spaulding J."/>
            <person name="Stalker J."/>
            <person name="Stange-Thomann N."/>
            <person name="Stavropoulos S."/>
            <person name="Stone C."/>
            <person name="Strader C."/>
            <person name="Tesfaye S."/>
            <person name="Thomson T."/>
            <person name="Thoulutsang Y."/>
            <person name="Thoulutsang D."/>
            <person name="Topham K."/>
            <person name="Topping I."/>
            <person name="Tsamla T."/>
            <person name="Vassiliev H."/>
            <person name="Vo A."/>
            <person name="Wangchuk T."/>
            <person name="Wangdi T."/>
            <person name="Weiand M."/>
            <person name="Wilkinson J."/>
            <person name="Wilson A."/>
            <person name="Yadav S."/>
            <person name="Young G."/>
            <person name="Yu Q."/>
            <person name="Zembek L."/>
            <person name="Zhong D."/>
            <person name="Zimmer A."/>
            <person name="Zwirko Z."/>
            <person name="Jaffe D.B."/>
            <person name="Alvarez P."/>
            <person name="Brockman W."/>
            <person name="Butler J."/>
            <person name="Chin C."/>
            <person name="Gnerre S."/>
            <person name="Grabherr M."/>
            <person name="Kleber M."/>
            <person name="Mauceli E."/>
            <person name="MacCallum I."/>
        </authorList>
    </citation>
    <scope>NUCLEOTIDE SEQUENCE [LARGE SCALE GENOMIC DNA]</scope>
    <source>
        <strain evidence="13">Tucson 14030-0811.24</strain>
    </source>
</reference>
<dbReference type="Proteomes" id="UP000007798">
    <property type="component" value="Unassembled WGS sequence"/>
</dbReference>
<dbReference type="PROSITE" id="PS50026">
    <property type="entry name" value="EGF_3"/>
    <property type="match status" value="2"/>
</dbReference>
<protein>
    <submittedName>
        <fullName evidence="12">Uncharacterized protein</fullName>
    </submittedName>
</protein>
<dbReference type="InterPro" id="IPR026823">
    <property type="entry name" value="cEGF"/>
</dbReference>
<dbReference type="Pfam" id="PF02494">
    <property type="entry name" value="HYR"/>
    <property type="match status" value="1"/>
</dbReference>
<feature type="domain" description="EGF-like" evidence="9">
    <location>
        <begin position="797"/>
        <end position="837"/>
    </location>
</feature>
<dbReference type="InterPro" id="IPR000152">
    <property type="entry name" value="EGF-type_Asp/Asn_hydroxyl_site"/>
</dbReference>
<evidence type="ECO:0000256" key="8">
    <source>
        <dbReference type="SAM" id="MobiDB-lite"/>
    </source>
</evidence>
<feature type="disulfide bond" evidence="7">
    <location>
        <begin position="993"/>
        <end position="1020"/>
    </location>
</feature>
<evidence type="ECO:0000256" key="3">
    <source>
        <dbReference type="ARBA" id="ARBA00022737"/>
    </source>
</evidence>
<evidence type="ECO:0000256" key="2">
    <source>
        <dbReference type="ARBA" id="ARBA00022729"/>
    </source>
</evidence>
<dbReference type="InterPro" id="IPR035976">
    <property type="entry name" value="Sushi/SCR/CCP_sf"/>
</dbReference>
<evidence type="ECO:0000259" key="10">
    <source>
        <dbReference type="PROSITE" id="PS50825"/>
    </source>
</evidence>
<dbReference type="CDD" id="cd00054">
    <property type="entry name" value="EGF_CA"/>
    <property type="match status" value="4"/>
</dbReference>
<dbReference type="InParanoid" id="B4MY15"/>
<keyword evidence="5" id="KW-0325">Glycoprotein</keyword>
<dbReference type="InterPro" id="IPR049883">
    <property type="entry name" value="NOTCH1_EGF-like"/>
</dbReference>
<dbReference type="FunFam" id="2.10.25.10:FF:000005">
    <property type="entry name" value="Fibrillin 2"/>
    <property type="match status" value="2"/>
</dbReference>
<evidence type="ECO:0000259" key="9">
    <source>
        <dbReference type="PROSITE" id="PS50026"/>
    </source>
</evidence>
<dbReference type="InterPro" id="IPR018097">
    <property type="entry name" value="EGF_Ca-bd_CS"/>
</dbReference>
<keyword evidence="3" id="KW-0677">Repeat</keyword>
<dbReference type="OrthoDB" id="10045365at2759"/>
<feature type="domain" description="Sushi" evidence="11">
    <location>
        <begin position="972"/>
        <end position="1022"/>
    </location>
</feature>
<feature type="region of interest" description="Disordered" evidence="8">
    <location>
        <begin position="216"/>
        <end position="263"/>
    </location>
</feature>
<dbReference type="STRING" id="7260.B4MY15"/>
<dbReference type="CDD" id="cd00033">
    <property type="entry name" value="CCP"/>
    <property type="match status" value="2"/>
</dbReference>
<keyword evidence="4 7" id="KW-1015">Disulfide bond</keyword>